<evidence type="ECO:0000259" key="2">
    <source>
        <dbReference type="Pfam" id="PF14274"/>
    </source>
</evidence>
<gene>
    <name evidence="4" type="ORF">DXD03_22300</name>
</gene>
<dbReference type="RefSeq" id="WP_117685110.1">
    <property type="nucleotide sequence ID" value="NZ_JABFIB010000023.1"/>
</dbReference>
<feature type="domain" description="DUF4973" evidence="3">
    <location>
        <begin position="24"/>
        <end position="155"/>
    </location>
</feature>
<dbReference type="Proteomes" id="UP000261210">
    <property type="component" value="Unassembled WGS sequence"/>
</dbReference>
<name>A0A3E4N3B3_9BACE</name>
<feature type="domain" description="BT-3044-like C-terminal" evidence="2">
    <location>
        <begin position="169"/>
        <end position="321"/>
    </location>
</feature>
<dbReference type="Pfam" id="PF14274">
    <property type="entry name" value="BT_3044-like_C"/>
    <property type="match status" value="1"/>
</dbReference>
<proteinExistence type="predicted"/>
<organism evidence="4 5">
    <name type="scientific">Bacteroides xylanisolvens</name>
    <dbReference type="NCBI Taxonomy" id="371601"/>
    <lineage>
        <taxon>Bacteria</taxon>
        <taxon>Pseudomonadati</taxon>
        <taxon>Bacteroidota</taxon>
        <taxon>Bacteroidia</taxon>
        <taxon>Bacteroidales</taxon>
        <taxon>Bacteroidaceae</taxon>
        <taxon>Bacteroides</taxon>
    </lineage>
</organism>
<dbReference type="InterPro" id="IPR025371">
    <property type="entry name" value="BT_3044-like_C"/>
</dbReference>
<evidence type="ECO:0000259" key="3">
    <source>
        <dbReference type="Pfam" id="PF16343"/>
    </source>
</evidence>
<reference evidence="4 5" key="1">
    <citation type="submission" date="2018-08" db="EMBL/GenBank/DDBJ databases">
        <title>A genome reference for cultivated species of the human gut microbiota.</title>
        <authorList>
            <person name="Zou Y."/>
            <person name="Xue W."/>
            <person name="Luo G."/>
        </authorList>
    </citation>
    <scope>NUCLEOTIDE SEQUENCE [LARGE SCALE GENOMIC DNA]</scope>
    <source>
        <strain evidence="4 5">TF10-34</strain>
    </source>
</reference>
<accession>A0A3E4N3B3</accession>
<feature type="chain" id="PRO_5017707592" evidence="1">
    <location>
        <begin position="19"/>
        <end position="339"/>
    </location>
</feature>
<protein>
    <submittedName>
        <fullName evidence="4">DUF4973 domain-containing protein</fullName>
    </submittedName>
</protein>
<evidence type="ECO:0000313" key="5">
    <source>
        <dbReference type="Proteomes" id="UP000261210"/>
    </source>
</evidence>
<evidence type="ECO:0000256" key="1">
    <source>
        <dbReference type="SAM" id="SignalP"/>
    </source>
</evidence>
<dbReference type="InterPro" id="IPR032509">
    <property type="entry name" value="DUF4973"/>
</dbReference>
<feature type="signal peptide" evidence="1">
    <location>
        <begin position="1"/>
        <end position="18"/>
    </location>
</feature>
<evidence type="ECO:0000313" key="4">
    <source>
        <dbReference type="EMBL" id="RGK56534.1"/>
    </source>
</evidence>
<dbReference type="Gene3D" id="2.40.128.440">
    <property type="entry name" value="Uncharacterised protein PF14274, DUF4361"/>
    <property type="match status" value="1"/>
</dbReference>
<keyword evidence="1" id="KW-0732">Signal</keyword>
<dbReference type="PROSITE" id="PS51257">
    <property type="entry name" value="PROKAR_LIPOPROTEIN"/>
    <property type="match status" value="1"/>
</dbReference>
<dbReference type="EMBL" id="QSQU01000055">
    <property type="protein sequence ID" value="RGK56534.1"/>
    <property type="molecule type" value="Genomic_DNA"/>
</dbReference>
<sequence>MKNIYAYLMILATVTLSAACNNEWEDEQYEQYISFKSPIPAGGEGVTDIYVRYKEDGKVTYRLPIVVSGSTTNTLDREVHIAVDKDTLETLNIERFSIHRPGLWYTALEEDKYDFPKTVHISAGSSVEQLNIDFNLQGIDMLEKWVLPLTIVDDPSYNYKSHPRKNYAKALLRVIPFNNYSGSYTSSAMKVYTYINGKPDTNARTANKRTGYVINDNTVFFYAGLISEDLDKEVREKYKINVHFNEDGTLHMVPDDPNNEMEFELIGTPIYSSTSIMDATRPYLERRYVQIMFEYDFQDFTYGGSGVDVIPIKYRVEGSMTLQRNINTQIPDEDQQIEW</sequence>
<comment type="caution">
    <text evidence="4">The sequence shown here is derived from an EMBL/GenBank/DDBJ whole genome shotgun (WGS) entry which is preliminary data.</text>
</comment>
<dbReference type="Gene3D" id="2.60.40.1740">
    <property type="entry name" value="hypothetical protein (bacova_03559)"/>
    <property type="match status" value="1"/>
</dbReference>
<dbReference type="Pfam" id="PF16343">
    <property type="entry name" value="DUF4973"/>
    <property type="match status" value="1"/>
</dbReference>
<dbReference type="AlphaFoldDB" id="A0A3E4N3B3"/>